<name>B9RTJ0_RICCO</name>
<evidence type="ECO:0000313" key="1">
    <source>
        <dbReference type="EMBL" id="EEF45222.1"/>
    </source>
</evidence>
<proteinExistence type="predicted"/>
<accession>B9RTJ0</accession>
<keyword evidence="2" id="KW-1185">Reference proteome</keyword>
<reference evidence="2" key="1">
    <citation type="journal article" date="2010" name="Nat. Biotechnol.">
        <title>Draft genome sequence of the oilseed species Ricinus communis.</title>
        <authorList>
            <person name="Chan A.P."/>
            <person name="Crabtree J."/>
            <person name="Zhao Q."/>
            <person name="Lorenzi H."/>
            <person name="Orvis J."/>
            <person name="Puiu D."/>
            <person name="Melake-Berhan A."/>
            <person name="Jones K.M."/>
            <person name="Redman J."/>
            <person name="Chen G."/>
            <person name="Cahoon E.B."/>
            <person name="Gedil M."/>
            <person name="Stanke M."/>
            <person name="Haas B.J."/>
            <person name="Wortman J.R."/>
            <person name="Fraser-Liggett C.M."/>
            <person name="Ravel J."/>
            <person name="Rabinowicz P.D."/>
        </authorList>
    </citation>
    <scope>NUCLEOTIDE SEQUENCE [LARGE SCALE GENOMIC DNA]</scope>
    <source>
        <strain evidence="2">cv. Hale</strain>
    </source>
</reference>
<dbReference type="PANTHER" id="PTHR46870">
    <property type="entry name" value="PROTEIN THYLAKOID ASSEMBLY 8-LIKE, CHLOROPLASTIC"/>
    <property type="match status" value="1"/>
</dbReference>
<protein>
    <submittedName>
        <fullName evidence="1">Uncharacterized protein</fullName>
    </submittedName>
</protein>
<dbReference type="AlphaFoldDB" id="B9RTJ0"/>
<evidence type="ECO:0000313" key="2">
    <source>
        <dbReference type="Proteomes" id="UP000008311"/>
    </source>
</evidence>
<dbReference type="PANTHER" id="PTHR46870:SF2">
    <property type="entry name" value="PROTEIN THYLAKOID ASSEMBLY 8-LIKE, CHLOROPLASTIC"/>
    <property type="match status" value="1"/>
</dbReference>
<dbReference type="Proteomes" id="UP000008311">
    <property type="component" value="Unassembled WGS sequence"/>
</dbReference>
<gene>
    <name evidence="1" type="ORF">RCOM_0910930</name>
</gene>
<dbReference type="eggNOG" id="ENOG502QPMB">
    <property type="taxonomic scope" value="Eukaryota"/>
</dbReference>
<dbReference type="STRING" id="3988.B9RTJ0"/>
<dbReference type="InterPro" id="IPR044795">
    <property type="entry name" value="THA8L-like"/>
</dbReference>
<dbReference type="InterPro" id="IPR011990">
    <property type="entry name" value="TPR-like_helical_dom_sf"/>
</dbReference>
<dbReference type="Gene3D" id="1.25.40.10">
    <property type="entry name" value="Tetratricopeptide repeat domain"/>
    <property type="match status" value="1"/>
</dbReference>
<sequence length="112" mass="13087">METHVLRLLKLDMIAVHTELECQEEISLAIEMFEVIQKQEWGFLRDGSPGDGLNIYEDMKKSPDLPFRTFFKGASPGPLLRNRVKQDFEELFPEKHVYDTPGRDIWSMLKFA</sequence>
<organism evidence="1 2">
    <name type="scientific">Ricinus communis</name>
    <name type="common">Castor bean</name>
    <dbReference type="NCBI Taxonomy" id="3988"/>
    <lineage>
        <taxon>Eukaryota</taxon>
        <taxon>Viridiplantae</taxon>
        <taxon>Streptophyta</taxon>
        <taxon>Embryophyta</taxon>
        <taxon>Tracheophyta</taxon>
        <taxon>Spermatophyta</taxon>
        <taxon>Magnoliopsida</taxon>
        <taxon>eudicotyledons</taxon>
        <taxon>Gunneridae</taxon>
        <taxon>Pentapetalae</taxon>
        <taxon>rosids</taxon>
        <taxon>fabids</taxon>
        <taxon>Malpighiales</taxon>
        <taxon>Euphorbiaceae</taxon>
        <taxon>Acalyphoideae</taxon>
        <taxon>Acalypheae</taxon>
        <taxon>Ricinus</taxon>
    </lineage>
</organism>
<dbReference type="InParanoid" id="B9RTJ0"/>
<dbReference type="EMBL" id="EQ973814">
    <property type="protein sequence ID" value="EEF45222.1"/>
    <property type="molecule type" value="Genomic_DNA"/>
</dbReference>